<dbReference type="GO" id="GO:0016020">
    <property type="term" value="C:membrane"/>
    <property type="evidence" value="ECO:0007669"/>
    <property type="project" value="UniProtKB-SubCell"/>
</dbReference>
<dbReference type="Proteomes" id="UP001497516">
    <property type="component" value="Chromosome 6"/>
</dbReference>
<dbReference type="PANTHER" id="PTHR11654">
    <property type="entry name" value="OLIGOPEPTIDE TRANSPORTER-RELATED"/>
    <property type="match status" value="1"/>
</dbReference>
<dbReference type="AlphaFoldDB" id="A0AAV2FDN1"/>
<feature type="compositionally biased region" description="Polar residues" evidence="6">
    <location>
        <begin position="1"/>
        <end position="11"/>
    </location>
</feature>
<feature type="transmembrane region" description="Helical" evidence="7">
    <location>
        <begin position="233"/>
        <end position="251"/>
    </location>
</feature>
<dbReference type="EMBL" id="OZ034819">
    <property type="protein sequence ID" value="CAL1396172.1"/>
    <property type="molecule type" value="Genomic_DNA"/>
</dbReference>
<feature type="transmembrane region" description="Helical" evidence="7">
    <location>
        <begin position="204"/>
        <end position="227"/>
    </location>
</feature>
<evidence type="ECO:0000256" key="6">
    <source>
        <dbReference type="SAM" id="MobiDB-lite"/>
    </source>
</evidence>
<feature type="transmembrane region" description="Helical" evidence="7">
    <location>
        <begin position="558"/>
        <end position="581"/>
    </location>
</feature>
<keyword evidence="9" id="KW-1185">Reference proteome</keyword>
<comment type="similarity">
    <text evidence="2">Belongs to the major facilitator superfamily. Proton-dependent oligopeptide transporter (POT/PTR) (TC 2.A.17) family.</text>
</comment>
<accession>A0AAV2FDN1</accession>
<keyword evidence="5 7" id="KW-0472">Membrane</keyword>
<sequence>MSQHNITLASEQQQQQTALPVPQNLHPSVPKQRIRPPVGGNRAVLFVFGYAGLENMAFIANALSIFIYLTSDMNFSLTKSATAVTNFMATAYLLALFGGFLSDTYLSRYATCLLFGVIEVFGYSLLAVQAHLPQLRPNPCQPNTTTTTAAQCEPANGAQSAFLLVGLYSVAIGAGGVKAALPPFGADQFDARDPKEAARLASFFNWYFVSCTVAAAVGVTLIAWVFANHGWDLGFGICGLAVLCGVVLVLFGRPFYRIDAPEGSPYVRVAQVFVAAVRNRKLPTPKMDDVLFESVEKCGEDGSNGEILGRTDQFRFLDKAAIIKTMKDESFANPTTQNTWRLCPVTQVEETKILIRMLPIILCTLFANTCVAQQQTFTVQQSRTMDRNLLGFQVPASSIPVIPLIFMSVLASVYDRFFVPLARKFTGIPTGIRHLHRIGLGLVLSVVSMAVSAVVEAKRKRVAAQHDMVDSVLPLPYSVFWLGFQYAIAGASDLFTLVGMMEFFYSESAVGMKGLGAGITLSSLAFGFYLSSVVVRVVNEVSGGWLASNNLNRDKLDYFYWLLSGLGVVNFMVYLFCAYSYRYKKVEFVEKQNGEKDEET</sequence>
<dbReference type="InterPro" id="IPR000109">
    <property type="entry name" value="POT_fam"/>
</dbReference>
<feature type="transmembrane region" description="Helical" evidence="7">
    <location>
        <begin position="394"/>
        <end position="414"/>
    </location>
</feature>
<evidence type="ECO:0000256" key="5">
    <source>
        <dbReference type="ARBA" id="ARBA00023136"/>
    </source>
</evidence>
<evidence type="ECO:0000256" key="4">
    <source>
        <dbReference type="ARBA" id="ARBA00022989"/>
    </source>
</evidence>
<dbReference type="Gene3D" id="1.20.1250.20">
    <property type="entry name" value="MFS general substrate transporter like domains"/>
    <property type="match status" value="1"/>
</dbReference>
<evidence type="ECO:0000313" key="8">
    <source>
        <dbReference type="EMBL" id="CAL1396172.1"/>
    </source>
</evidence>
<evidence type="ECO:0000313" key="9">
    <source>
        <dbReference type="Proteomes" id="UP001497516"/>
    </source>
</evidence>
<feature type="transmembrane region" description="Helical" evidence="7">
    <location>
        <begin position="81"/>
        <end position="101"/>
    </location>
</feature>
<feature type="transmembrane region" description="Helical" evidence="7">
    <location>
        <begin position="107"/>
        <end position="128"/>
    </location>
</feature>
<keyword evidence="3 7" id="KW-0812">Transmembrane</keyword>
<evidence type="ECO:0000256" key="7">
    <source>
        <dbReference type="SAM" id="Phobius"/>
    </source>
</evidence>
<evidence type="ECO:0000256" key="1">
    <source>
        <dbReference type="ARBA" id="ARBA00004141"/>
    </source>
</evidence>
<gene>
    <name evidence="8" type="ORF">LTRI10_LOCUS36556</name>
</gene>
<comment type="subcellular location">
    <subcellularLocation>
        <location evidence="1">Membrane</location>
        <topology evidence="1">Multi-pass membrane protein</topology>
    </subcellularLocation>
</comment>
<dbReference type="SUPFAM" id="SSF103473">
    <property type="entry name" value="MFS general substrate transporter"/>
    <property type="match status" value="1"/>
</dbReference>
<reference evidence="8 9" key="1">
    <citation type="submission" date="2024-04" db="EMBL/GenBank/DDBJ databases">
        <authorList>
            <person name="Fracassetti M."/>
        </authorList>
    </citation>
    <scope>NUCLEOTIDE SEQUENCE [LARGE SCALE GENOMIC DNA]</scope>
</reference>
<feature type="transmembrane region" description="Helical" evidence="7">
    <location>
        <begin position="517"/>
        <end position="538"/>
    </location>
</feature>
<proteinExistence type="inferred from homology"/>
<evidence type="ECO:0000256" key="2">
    <source>
        <dbReference type="ARBA" id="ARBA00005982"/>
    </source>
</evidence>
<dbReference type="GO" id="GO:0022857">
    <property type="term" value="F:transmembrane transporter activity"/>
    <property type="evidence" value="ECO:0007669"/>
    <property type="project" value="InterPro"/>
</dbReference>
<feature type="region of interest" description="Disordered" evidence="6">
    <location>
        <begin position="1"/>
        <end position="34"/>
    </location>
</feature>
<organism evidence="8 9">
    <name type="scientific">Linum trigynum</name>
    <dbReference type="NCBI Taxonomy" id="586398"/>
    <lineage>
        <taxon>Eukaryota</taxon>
        <taxon>Viridiplantae</taxon>
        <taxon>Streptophyta</taxon>
        <taxon>Embryophyta</taxon>
        <taxon>Tracheophyta</taxon>
        <taxon>Spermatophyta</taxon>
        <taxon>Magnoliopsida</taxon>
        <taxon>eudicotyledons</taxon>
        <taxon>Gunneridae</taxon>
        <taxon>Pentapetalae</taxon>
        <taxon>rosids</taxon>
        <taxon>fabids</taxon>
        <taxon>Malpighiales</taxon>
        <taxon>Linaceae</taxon>
        <taxon>Linum</taxon>
    </lineage>
</organism>
<dbReference type="InterPro" id="IPR036259">
    <property type="entry name" value="MFS_trans_sf"/>
</dbReference>
<protein>
    <submittedName>
        <fullName evidence="8">Uncharacterized protein</fullName>
    </submittedName>
</protein>
<feature type="transmembrane region" description="Helical" evidence="7">
    <location>
        <begin position="475"/>
        <end position="505"/>
    </location>
</feature>
<keyword evidence="4 7" id="KW-1133">Transmembrane helix</keyword>
<feature type="transmembrane region" description="Helical" evidence="7">
    <location>
        <begin position="43"/>
        <end position="69"/>
    </location>
</feature>
<dbReference type="Pfam" id="PF00854">
    <property type="entry name" value="PTR2"/>
    <property type="match status" value="1"/>
</dbReference>
<evidence type="ECO:0000256" key="3">
    <source>
        <dbReference type="ARBA" id="ARBA00022692"/>
    </source>
</evidence>
<name>A0AAV2FDN1_9ROSI</name>
<feature type="transmembrane region" description="Helical" evidence="7">
    <location>
        <begin position="435"/>
        <end position="455"/>
    </location>
</feature>